<keyword evidence="2" id="KW-1185">Reference proteome</keyword>
<sequence length="63" mass="7594">MRIIKIKRRTVVEKRYAKSMGVLITQVTYIKKHILGMPFKTLHKYRKTYYGKVKDCRDCVLFV</sequence>
<dbReference type="OrthoDB" id="1467749at2"/>
<accession>A0A5C7B5W9</accession>
<name>A0A5C7B5W9_9FLAO</name>
<gene>
    <name evidence="1" type="ORF">FUA26_02380</name>
</gene>
<evidence type="ECO:0000313" key="2">
    <source>
        <dbReference type="Proteomes" id="UP000321790"/>
    </source>
</evidence>
<protein>
    <submittedName>
        <fullName evidence="1">Uncharacterized protein</fullName>
    </submittedName>
</protein>
<reference evidence="2" key="1">
    <citation type="submission" date="2019-08" db="EMBL/GenBank/DDBJ databases">
        <title>Seonamhaeicola sediminis sp. nov., isolated from marine sediment.</title>
        <authorList>
            <person name="Cao W.R."/>
        </authorList>
    </citation>
    <scope>NUCLEOTIDE SEQUENCE [LARGE SCALE GENOMIC DNA]</scope>
    <source>
        <strain evidence="2">Gy8</strain>
    </source>
</reference>
<comment type="caution">
    <text evidence="1">The sequence shown here is derived from an EMBL/GenBank/DDBJ whole genome shotgun (WGS) entry which is preliminary data.</text>
</comment>
<dbReference type="AlphaFoldDB" id="A0A5C7B5W9"/>
<dbReference type="RefSeq" id="WP_147131051.1">
    <property type="nucleotide sequence ID" value="NZ_VOSC01000007.1"/>
</dbReference>
<organism evidence="1 2">
    <name type="scientific">Seonamhaeicola algicola</name>
    <dbReference type="NCBI Taxonomy" id="1719036"/>
    <lineage>
        <taxon>Bacteria</taxon>
        <taxon>Pseudomonadati</taxon>
        <taxon>Bacteroidota</taxon>
        <taxon>Flavobacteriia</taxon>
        <taxon>Flavobacteriales</taxon>
        <taxon>Flavobacteriaceae</taxon>
    </lineage>
</organism>
<dbReference type="EMBL" id="VOSC01000007">
    <property type="protein sequence ID" value="TXE13945.1"/>
    <property type="molecule type" value="Genomic_DNA"/>
</dbReference>
<evidence type="ECO:0000313" key="1">
    <source>
        <dbReference type="EMBL" id="TXE13945.1"/>
    </source>
</evidence>
<dbReference type="Proteomes" id="UP000321790">
    <property type="component" value="Unassembled WGS sequence"/>
</dbReference>
<proteinExistence type="predicted"/>